<dbReference type="GO" id="GO:0006450">
    <property type="term" value="P:regulation of translational fidelity"/>
    <property type="evidence" value="ECO:0007669"/>
    <property type="project" value="InterPro"/>
</dbReference>
<dbReference type="STRING" id="857265.WG78_09910"/>
<dbReference type="PANTHER" id="PTHR15004:SF0">
    <property type="entry name" value="GLUTAMYL-TRNA(GLN) AMIDOTRANSFERASE SUBUNIT C, MITOCHONDRIAL"/>
    <property type="match status" value="1"/>
</dbReference>
<dbReference type="PANTHER" id="PTHR15004">
    <property type="entry name" value="GLUTAMYL-TRNA(GLN) AMIDOTRANSFERASE SUBUNIT C, MITOCHONDRIAL"/>
    <property type="match status" value="1"/>
</dbReference>
<keyword evidence="1" id="KW-0648">Protein biosynthesis</keyword>
<reference evidence="3 4" key="1">
    <citation type="submission" date="2015-07" db="EMBL/GenBank/DDBJ databases">
        <title>Draft genome sequence of the Amantichitinum ursilacus IGB-41, a new chitin-degrading bacterium.</title>
        <authorList>
            <person name="Kirstahler P."/>
            <person name="Guenther M."/>
            <person name="Grumaz C."/>
            <person name="Rupp S."/>
            <person name="Zibek S."/>
            <person name="Sohn K."/>
        </authorList>
    </citation>
    <scope>NUCLEOTIDE SEQUENCE [LARGE SCALE GENOMIC DNA]</scope>
    <source>
        <strain evidence="3 4">IGB-41</strain>
    </source>
</reference>
<evidence type="ECO:0000313" key="4">
    <source>
        <dbReference type="Proteomes" id="UP000037939"/>
    </source>
</evidence>
<evidence type="ECO:0000256" key="1">
    <source>
        <dbReference type="HAMAP-Rule" id="MF_00122"/>
    </source>
</evidence>
<feature type="compositionally biased region" description="Polar residues" evidence="2">
    <location>
        <begin position="11"/>
        <end position="24"/>
    </location>
</feature>
<dbReference type="EC" id="6.3.5.-" evidence="1"/>
<organism evidence="3 4">
    <name type="scientific">Amantichitinum ursilacus</name>
    <dbReference type="NCBI Taxonomy" id="857265"/>
    <lineage>
        <taxon>Bacteria</taxon>
        <taxon>Pseudomonadati</taxon>
        <taxon>Pseudomonadota</taxon>
        <taxon>Betaproteobacteria</taxon>
        <taxon>Neisseriales</taxon>
        <taxon>Chitinibacteraceae</taxon>
        <taxon>Amantichitinum</taxon>
    </lineage>
</organism>
<comment type="function">
    <text evidence="1">Allows the formation of correctly charged Asn-tRNA(Asn) or Gln-tRNA(Gln) through the transamidation of misacylated Asp-tRNA(Asn) or Glu-tRNA(Gln) in organisms which lack either or both of asparaginyl-tRNA or glutaminyl-tRNA synthetases. The reaction takes place in the presence of glutamine and ATP through an activated phospho-Asp-tRNA(Asn) or phospho-Glu-tRNA(Gln).</text>
</comment>
<comment type="caution">
    <text evidence="3">The sequence shown here is derived from an EMBL/GenBank/DDBJ whole genome shotgun (WGS) entry which is preliminary data.</text>
</comment>
<dbReference type="RefSeq" id="WP_373278979.1">
    <property type="nucleotide sequence ID" value="NZ_LAQT01000007.1"/>
</dbReference>
<comment type="subunit">
    <text evidence="1">Heterotrimer of A, B and C subunits.</text>
</comment>
<keyword evidence="3" id="KW-0808">Transferase</keyword>
<dbReference type="SUPFAM" id="SSF141000">
    <property type="entry name" value="Glu-tRNAGln amidotransferase C subunit"/>
    <property type="match status" value="1"/>
</dbReference>
<dbReference type="InterPro" id="IPR003837">
    <property type="entry name" value="GatC"/>
</dbReference>
<dbReference type="GO" id="GO:0016740">
    <property type="term" value="F:transferase activity"/>
    <property type="evidence" value="ECO:0007669"/>
    <property type="project" value="UniProtKB-KW"/>
</dbReference>
<dbReference type="GO" id="GO:0050566">
    <property type="term" value="F:asparaginyl-tRNA synthase (glutamine-hydrolyzing) activity"/>
    <property type="evidence" value="ECO:0007669"/>
    <property type="project" value="RHEA"/>
</dbReference>
<dbReference type="Pfam" id="PF02686">
    <property type="entry name" value="GatC"/>
    <property type="match status" value="1"/>
</dbReference>
<accession>A0A0N0GP64</accession>
<dbReference type="EMBL" id="LAQT01000007">
    <property type="protein sequence ID" value="KPC53396.1"/>
    <property type="molecule type" value="Genomic_DNA"/>
</dbReference>
<evidence type="ECO:0000256" key="2">
    <source>
        <dbReference type="SAM" id="MobiDB-lite"/>
    </source>
</evidence>
<keyword evidence="1" id="KW-0547">Nucleotide-binding</keyword>
<comment type="catalytic activity">
    <reaction evidence="1">
        <text>L-glutamyl-tRNA(Gln) + L-glutamine + ATP + H2O = L-glutaminyl-tRNA(Gln) + L-glutamate + ADP + phosphate + H(+)</text>
        <dbReference type="Rhea" id="RHEA:17521"/>
        <dbReference type="Rhea" id="RHEA-COMP:9681"/>
        <dbReference type="Rhea" id="RHEA-COMP:9684"/>
        <dbReference type="ChEBI" id="CHEBI:15377"/>
        <dbReference type="ChEBI" id="CHEBI:15378"/>
        <dbReference type="ChEBI" id="CHEBI:29985"/>
        <dbReference type="ChEBI" id="CHEBI:30616"/>
        <dbReference type="ChEBI" id="CHEBI:43474"/>
        <dbReference type="ChEBI" id="CHEBI:58359"/>
        <dbReference type="ChEBI" id="CHEBI:78520"/>
        <dbReference type="ChEBI" id="CHEBI:78521"/>
        <dbReference type="ChEBI" id="CHEBI:456216"/>
    </reaction>
</comment>
<dbReference type="InterPro" id="IPR036113">
    <property type="entry name" value="Asp/Glu-ADT_sf_sub_c"/>
</dbReference>
<keyword evidence="1" id="KW-0067">ATP-binding</keyword>
<comment type="catalytic activity">
    <reaction evidence="1">
        <text>L-aspartyl-tRNA(Asn) + L-glutamine + ATP + H2O = L-asparaginyl-tRNA(Asn) + L-glutamate + ADP + phosphate + 2 H(+)</text>
        <dbReference type="Rhea" id="RHEA:14513"/>
        <dbReference type="Rhea" id="RHEA-COMP:9674"/>
        <dbReference type="Rhea" id="RHEA-COMP:9677"/>
        <dbReference type="ChEBI" id="CHEBI:15377"/>
        <dbReference type="ChEBI" id="CHEBI:15378"/>
        <dbReference type="ChEBI" id="CHEBI:29985"/>
        <dbReference type="ChEBI" id="CHEBI:30616"/>
        <dbReference type="ChEBI" id="CHEBI:43474"/>
        <dbReference type="ChEBI" id="CHEBI:58359"/>
        <dbReference type="ChEBI" id="CHEBI:78515"/>
        <dbReference type="ChEBI" id="CHEBI:78516"/>
        <dbReference type="ChEBI" id="CHEBI:456216"/>
    </reaction>
</comment>
<dbReference type="Proteomes" id="UP000037939">
    <property type="component" value="Unassembled WGS sequence"/>
</dbReference>
<proteinExistence type="inferred from homology"/>
<evidence type="ECO:0000313" key="3">
    <source>
        <dbReference type="EMBL" id="KPC53396.1"/>
    </source>
</evidence>
<dbReference type="HAMAP" id="MF_00122">
    <property type="entry name" value="GatC"/>
    <property type="match status" value="1"/>
</dbReference>
<dbReference type="NCBIfam" id="TIGR00135">
    <property type="entry name" value="gatC"/>
    <property type="match status" value="1"/>
</dbReference>
<name>A0A0N0GP64_9NEIS</name>
<keyword evidence="4" id="KW-1185">Reference proteome</keyword>
<dbReference type="GO" id="GO:0050567">
    <property type="term" value="F:glutaminyl-tRNA synthase (glutamine-hydrolyzing) activity"/>
    <property type="evidence" value="ECO:0007669"/>
    <property type="project" value="UniProtKB-UniRule"/>
</dbReference>
<dbReference type="GO" id="GO:0005524">
    <property type="term" value="F:ATP binding"/>
    <property type="evidence" value="ECO:0007669"/>
    <property type="project" value="UniProtKB-KW"/>
</dbReference>
<protein>
    <recommendedName>
        <fullName evidence="1">Aspartyl/glutamyl-tRNA(Asn/Gln) amidotransferase subunit C</fullName>
        <shortName evidence="1">Asp/Glu-ADT subunit C</shortName>
        <ecNumber evidence="1">6.3.5.-</ecNumber>
    </recommendedName>
</protein>
<dbReference type="PATRIC" id="fig|857265.3.peg.2040"/>
<dbReference type="GO" id="GO:0070681">
    <property type="term" value="P:glutaminyl-tRNAGln biosynthesis via transamidation"/>
    <property type="evidence" value="ECO:0007669"/>
    <property type="project" value="TreeGrafter"/>
</dbReference>
<gene>
    <name evidence="1 3" type="primary">gatC</name>
    <name evidence="3" type="ORF">WG78_09910</name>
</gene>
<comment type="similarity">
    <text evidence="1">Belongs to the GatC family.</text>
</comment>
<feature type="region of interest" description="Disordered" evidence="2">
    <location>
        <begin position="1"/>
        <end position="34"/>
    </location>
</feature>
<sequence length="164" mass="17928">MSLCREMDDANPQSGPVETPQKPSGTGMAYKARRARRGGGWHRVRMLATLRRIKGGMIPYPVDVNEGKTMSLSLDDVKRIARLARIAVTDEEVAASQAQLNGLFGLIEEMQSIDTKGIEPMAHVSASQLRLREDAATAPDRRDAFQAVAPAVQDGLYLVPKVIE</sequence>
<dbReference type="Gene3D" id="1.10.20.60">
    <property type="entry name" value="Glu-tRNAGln amidotransferase C subunit, N-terminal domain"/>
    <property type="match status" value="1"/>
</dbReference>
<keyword evidence="1 3" id="KW-0436">Ligase</keyword>
<dbReference type="AlphaFoldDB" id="A0A0N0GP64"/>
<dbReference type="GO" id="GO:0006412">
    <property type="term" value="P:translation"/>
    <property type="evidence" value="ECO:0007669"/>
    <property type="project" value="UniProtKB-UniRule"/>
</dbReference>